<evidence type="ECO:0000256" key="2">
    <source>
        <dbReference type="ARBA" id="ARBA00022748"/>
    </source>
</evidence>
<evidence type="ECO:0000256" key="4">
    <source>
        <dbReference type="SAM" id="Phobius"/>
    </source>
</evidence>
<dbReference type="Pfam" id="PF13181">
    <property type="entry name" value="TPR_8"/>
    <property type="match status" value="1"/>
</dbReference>
<dbReference type="GO" id="GO:0017004">
    <property type="term" value="P:cytochrome complex assembly"/>
    <property type="evidence" value="ECO:0007669"/>
    <property type="project" value="UniProtKB-KW"/>
</dbReference>
<protein>
    <recommendedName>
        <fullName evidence="7">Cytochrome c-type biogenesis protein CycH</fullName>
    </recommendedName>
</protein>
<dbReference type="PANTHER" id="PTHR47870:SF1">
    <property type="entry name" value="CYTOCHROME C-TYPE BIOGENESIS PROTEIN CCMH"/>
    <property type="match status" value="1"/>
</dbReference>
<dbReference type="AlphaFoldDB" id="A0A058ZIN9"/>
<dbReference type="InterPro" id="IPR017560">
    <property type="entry name" value="Cyt_c_biogenesis_CcmI"/>
</dbReference>
<accession>A0A058ZIN9</accession>
<comment type="subcellular location">
    <subcellularLocation>
        <location evidence="1">Cell envelope</location>
    </subcellularLocation>
</comment>
<reference evidence="5 6" key="1">
    <citation type="submission" date="2013-04" db="EMBL/GenBank/DDBJ databases">
        <title>Shimia sp. 22II-S11-Z10 Genome Sequencing.</title>
        <authorList>
            <person name="Lai Q."/>
            <person name="Li G."/>
            <person name="Shao Z."/>
        </authorList>
    </citation>
    <scope>NUCLEOTIDE SEQUENCE [LARGE SCALE GENOMIC DNA]</scope>
    <source>
        <strain evidence="6">22II-S11-Z10</strain>
    </source>
</reference>
<keyword evidence="4" id="KW-0812">Transmembrane</keyword>
<dbReference type="PATRIC" id="fig|1461693.3.peg.2823"/>
<dbReference type="STRING" id="1461693.ATO10_13969"/>
<evidence type="ECO:0000256" key="1">
    <source>
        <dbReference type="ARBA" id="ARBA00004196"/>
    </source>
</evidence>
<dbReference type="InterPro" id="IPR051263">
    <property type="entry name" value="C-type_cytochrome_biogenesis"/>
</dbReference>
<dbReference type="GO" id="GO:0030313">
    <property type="term" value="C:cell envelope"/>
    <property type="evidence" value="ECO:0007669"/>
    <property type="project" value="UniProtKB-SubCell"/>
</dbReference>
<evidence type="ECO:0000256" key="3">
    <source>
        <dbReference type="PROSITE-ProRule" id="PRU00339"/>
    </source>
</evidence>
<feature type="transmembrane region" description="Helical" evidence="4">
    <location>
        <begin position="92"/>
        <end position="110"/>
    </location>
</feature>
<dbReference type="Gene3D" id="1.25.40.10">
    <property type="entry name" value="Tetratricopeptide repeat domain"/>
    <property type="match status" value="2"/>
</dbReference>
<dbReference type="RefSeq" id="WP_035252647.1">
    <property type="nucleotide sequence ID" value="NZ_AQQY01000011.1"/>
</dbReference>
<dbReference type="InterPro" id="IPR019734">
    <property type="entry name" value="TPR_rpt"/>
</dbReference>
<dbReference type="GO" id="GO:0005886">
    <property type="term" value="C:plasma membrane"/>
    <property type="evidence" value="ECO:0007669"/>
    <property type="project" value="TreeGrafter"/>
</dbReference>
<organism evidence="5 6">
    <name type="scientific">Actibacterium atlanticum</name>
    <dbReference type="NCBI Taxonomy" id="1461693"/>
    <lineage>
        <taxon>Bacteria</taxon>
        <taxon>Pseudomonadati</taxon>
        <taxon>Pseudomonadota</taxon>
        <taxon>Alphaproteobacteria</taxon>
        <taxon>Rhodobacterales</taxon>
        <taxon>Roseobacteraceae</taxon>
        <taxon>Actibacterium</taxon>
    </lineage>
</organism>
<dbReference type="SMART" id="SM00028">
    <property type="entry name" value="TPR"/>
    <property type="match status" value="2"/>
</dbReference>
<dbReference type="InterPro" id="IPR011990">
    <property type="entry name" value="TPR-like_helical_dom_sf"/>
</dbReference>
<evidence type="ECO:0008006" key="7">
    <source>
        <dbReference type="Google" id="ProtNLM"/>
    </source>
</evidence>
<dbReference type="EMBL" id="AQQY01000011">
    <property type="protein sequence ID" value="KCV81085.1"/>
    <property type="molecule type" value="Genomic_DNA"/>
</dbReference>
<sequence length="391" mass="42361">MIFAWMVLLAVLSASFVVFPLLGKARDQVIVADSTSAVLVDQLEEVQRDLDRNVISEGEATAAQLEIKRRILTVARRAAQGPDADNRGGRNGLFLAAVFVPLFAGGYYALMGSPEISSLSFADRQAERVEQQKIVDLTDKLYARLVSEPGGGASEGWMLLGQTFSRMGEYQRAVEAFEIVANRDDATSATYSMLAEALINAEQGIVTPKAETAINMAMELDAANPAGVFYKSVALAQRGEEAAAHAMLLSHLEAADGFASWMEPFVQQANQIAEKLGRDPITLSDYAPISGSEPGPSAEDIAAAGDMSDEDRGEFILSMVDRLASRLEEDPNNLDGWIRLANAYRVLGNNTQALSAYERATVLLETIGSADQRHEIVRKALTELQNQSVEE</sequence>
<keyword evidence="2" id="KW-0201">Cytochrome c-type biogenesis</keyword>
<keyword evidence="4" id="KW-1133">Transmembrane helix</keyword>
<keyword evidence="4" id="KW-0472">Membrane</keyword>
<gene>
    <name evidence="5" type="ORF">ATO10_13969</name>
</gene>
<dbReference type="Pfam" id="PF13176">
    <property type="entry name" value="TPR_7"/>
    <property type="match status" value="1"/>
</dbReference>
<feature type="repeat" description="TPR" evidence="3">
    <location>
        <begin position="154"/>
        <end position="187"/>
    </location>
</feature>
<dbReference type="Proteomes" id="UP000024836">
    <property type="component" value="Unassembled WGS sequence"/>
</dbReference>
<dbReference type="PANTHER" id="PTHR47870">
    <property type="entry name" value="CYTOCHROME C-TYPE BIOGENESIS PROTEIN CCMH"/>
    <property type="match status" value="1"/>
</dbReference>
<keyword evidence="3" id="KW-0802">TPR repeat</keyword>
<name>A0A058ZIN9_9RHOB</name>
<evidence type="ECO:0000313" key="5">
    <source>
        <dbReference type="EMBL" id="KCV81085.1"/>
    </source>
</evidence>
<dbReference type="SUPFAM" id="SSF48452">
    <property type="entry name" value="TPR-like"/>
    <property type="match status" value="1"/>
</dbReference>
<comment type="caution">
    <text evidence="5">The sequence shown here is derived from an EMBL/GenBank/DDBJ whole genome shotgun (WGS) entry which is preliminary data.</text>
</comment>
<evidence type="ECO:0000313" key="6">
    <source>
        <dbReference type="Proteomes" id="UP000024836"/>
    </source>
</evidence>
<dbReference type="eggNOG" id="COG4235">
    <property type="taxonomic scope" value="Bacteria"/>
</dbReference>
<dbReference type="NCBIfam" id="TIGR03142">
    <property type="entry name" value="cytochro_ccmI"/>
    <property type="match status" value="1"/>
</dbReference>
<dbReference type="OrthoDB" id="9815847at2"/>
<keyword evidence="6" id="KW-1185">Reference proteome</keyword>
<dbReference type="PROSITE" id="PS50005">
    <property type="entry name" value="TPR"/>
    <property type="match status" value="1"/>
</dbReference>
<proteinExistence type="predicted"/>